<dbReference type="Pfam" id="PF25954">
    <property type="entry name" value="Beta-barrel_RND_2"/>
    <property type="match status" value="1"/>
</dbReference>
<dbReference type="SUPFAM" id="SSF111369">
    <property type="entry name" value="HlyD-like secretion proteins"/>
    <property type="match status" value="1"/>
</dbReference>
<organism evidence="7 8">
    <name type="scientific">Snuella lapsa</name>
    <dbReference type="NCBI Taxonomy" id="870481"/>
    <lineage>
        <taxon>Bacteria</taxon>
        <taxon>Pseudomonadati</taxon>
        <taxon>Bacteroidota</taxon>
        <taxon>Flavobacteriia</taxon>
        <taxon>Flavobacteriales</taxon>
        <taxon>Flavobacteriaceae</taxon>
        <taxon>Snuella</taxon>
    </lineage>
</organism>
<dbReference type="InterPro" id="IPR051909">
    <property type="entry name" value="MFP_Cation_Efflux"/>
</dbReference>
<reference evidence="8" key="1">
    <citation type="journal article" date="2019" name="Int. J. Syst. Evol. Microbiol.">
        <title>The Global Catalogue of Microorganisms (GCM) 10K type strain sequencing project: providing services to taxonomists for standard genome sequencing and annotation.</title>
        <authorList>
            <consortium name="The Broad Institute Genomics Platform"/>
            <consortium name="The Broad Institute Genome Sequencing Center for Infectious Disease"/>
            <person name="Wu L."/>
            <person name="Ma J."/>
        </authorList>
    </citation>
    <scope>NUCLEOTIDE SEQUENCE [LARGE SCALE GENOMIC DNA]</scope>
    <source>
        <strain evidence="8">JCM 17111</strain>
    </source>
</reference>
<evidence type="ECO:0000313" key="7">
    <source>
        <dbReference type="EMBL" id="GAA3581736.1"/>
    </source>
</evidence>
<feature type="chain" id="PRO_5045785957" evidence="4">
    <location>
        <begin position="23"/>
        <end position="401"/>
    </location>
</feature>
<evidence type="ECO:0000313" key="8">
    <source>
        <dbReference type="Proteomes" id="UP001500954"/>
    </source>
</evidence>
<comment type="caution">
    <text evidence="7">The sequence shown here is derived from an EMBL/GenBank/DDBJ whole genome shotgun (WGS) entry which is preliminary data.</text>
</comment>
<dbReference type="NCBIfam" id="TIGR01730">
    <property type="entry name" value="RND_mfp"/>
    <property type="match status" value="1"/>
</dbReference>
<evidence type="ECO:0000256" key="4">
    <source>
        <dbReference type="SAM" id="SignalP"/>
    </source>
</evidence>
<dbReference type="PANTHER" id="PTHR30097">
    <property type="entry name" value="CATION EFFLUX SYSTEM PROTEIN CUSB"/>
    <property type="match status" value="1"/>
</dbReference>
<dbReference type="Gene3D" id="2.40.30.170">
    <property type="match status" value="1"/>
</dbReference>
<evidence type="ECO:0000256" key="2">
    <source>
        <dbReference type="ARBA" id="ARBA00022448"/>
    </source>
</evidence>
<dbReference type="PANTHER" id="PTHR30097:SF4">
    <property type="entry name" value="SLR6042 PROTEIN"/>
    <property type="match status" value="1"/>
</dbReference>
<proteinExistence type="inferred from homology"/>
<evidence type="ECO:0000256" key="1">
    <source>
        <dbReference type="ARBA" id="ARBA00009477"/>
    </source>
</evidence>
<evidence type="ECO:0000256" key="3">
    <source>
        <dbReference type="SAM" id="MobiDB-lite"/>
    </source>
</evidence>
<dbReference type="Gene3D" id="1.10.287.470">
    <property type="entry name" value="Helix hairpin bin"/>
    <property type="match status" value="1"/>
</dbReference>
<dbReference type="InterPro" id="IPR006143">
    <property type="entry name" value="RND_pump_MFP"/>
</dbReference>
<comment type="similarity">
    <text evidence="1">Belongs to the membrane fusion protein (MFP) (TC 8.A.1) family.</text>
</comment>
<protein>
    <submittedName>
        <fullName evidence="7">Efflux RND transporter periplasmic adaptor subunit</fullName>
    </submittedName>
</protein>
<dbReference type="PROSITE" id="PS51257">
    <property type="entry name" value="PROKAR_LIPOPROTEIN"/>
    <property type="match status" value="1"/>
</dbReference>
<dbReference type="Gene3D" id="2.40.50.100">
    <property type="match status" value="1"/>
</dbReference>
<dbReference type="InterPro" id="IPR058647">
    <property type="entry name" value="BSH_CzcB-like"/>
</dbReference>
<dbReference type="Proteomes" id="UP001500954">
    <property type="component" value="Unassembled WGS sequence"/>
</dbReference>
<dbReference type="EMBL" id="BAABCY010000086">
    <property type="protein sequence ID" value="GAA3581736.1"/>
    <property type="molecule type" value="Genomic_DNA"/>
</dbReference>
<dbReference type="Pfam" id="PF25973">
    <property type="entry name" value="BSH_CzcB"/>
    <property type="match status" value="1"/>
</dbReference>
<gene>
    <name evidence="7" type="ORF">GCM10022395_32850</name>
</gene>
<keyword evidence="8" id="KW-1185">Reference proteome</keyword>
<feature type="signal peptide" evidence="4">
    <location>
        <begin position="1"/>
        <end position="22"/>
    </location>
</feature>
<feature type="domain" description="CusB-like beta-barrel" evidence="5">
    <location>
        <begin position="243"/>
        <end position="316"/>
    </location>
</feature>
<dbReference type="InterPro" id="IPR058792">
    <property type="entry name" value="Beta-barrel_RND_2"/>
</dbReference>
<keyword evidence="4" id="KW-0732">Signal</keyword>
<accession>A0ABP6YH02</accession>
<feature type="region of interest" description="Disordered" evidence="3">
    <location>
        <begin position="31"/>
        <end position="50"/>
    </location>
</feature>
<feature type="domain" description="CzcB-like barrel-sandwich hybrid" evidence="6">
    <location>
        <begin position="92"/>
        <end position="236"/>
    </location>
</feature>
<keyword evidence="2" id="KW-0813">Transport</keyword>
<name>A0ABP6YH02_9FLAO</name>
<dbReference type="RefSeq" id="WP_345007508.1">
    <property type="nucleotide sequence ID" value="NZ_BAABCY010000086.1"/>
</dbReference>
<evidence type="ECO:0000259" key="6">
    <source>
        <dbReference type="Pfam" id="PF25973"/>
    </source>
</evidence>
<evidence type="ECO:0000259" key="5">
    <source>
        <dbReference type="Pfam" id="PF25954"/>
    </source>
</evidence>
<sequence length="401" mass="44773">MKKISLYSLAMLTLMVMLIACKKGDHKHDADGNHIENVGETSDQHEDHEESLKLTQAQIGALNIVIDTVSMRNMSGEIQVNGELGVPPQNEAIVTTTMGANIHSIKVVEGDKVIKGQILAYISHPDIIALQTDYLQTKNQLNFLEKDYLRQKKLYDANVGSGRDYQQAKSVYLSTQGLVKGYESQLKLLGLSPKAIEAGKILETAPVKSTIDGFIEKVKIKTGQYVQPQTALFEVVNPEHIHLDLMVFEKDISKVKNEQLVRFKVEALGDKEMTAKIYAIGKSFEAGPKALHIHAEIENKDKNLIPGMYVNAQILTEAKLEQALPDKAIFQEGDKHYVFIARKDRNEGWLFSPQEVILNYSSSGYTAFSFKDPIPNNTLVAQNGAYYLMAEMKKSEAEHSH</sequence>